<dbReference type="PANTHER" id="PTHR40278">
    <property type="entry name" value="DNA UTILIZATION PROTEIN HOFN"/>
    <property type="match status" value="1"/>
</dbReference>
<dbReference type="Proteomes" id="UP000286678">
    <property type="component" value="Unassembled WGS sequence"/>
</dbReference>
<keyword evidence="1" id="KW-0812">Transmembrane</keyword>
<dbReference type="OrthoDB" id="5296173at2"/>
<dbReference type="InterPro" id="IPR007813">
    <property type="entry name" value="PilN"/>
</dbReference>
<dbReference type="AlphaFoldDB" id="A0A432XC70"/>
<dbReference type="Pfam" id="PF05137">
    <property type="entry name" value="PilN"/>
    <property type="match status" value="1"/>
</dbReference>
<evidence type="ECO:0000313" key="3">
    <source>
        <dbReference type="Proteomes" id="UP000286678"/>
    </source>
</evidence>
<protein>
    <submittedName>
        <fullName evidence="2">Pilus assembly protein PilN</fullName>
    </submittedName>
</protein>
<evidence type="ECO:0000313" key="2">
    <source>
        <dbReference type="EMBL" id="RUO46359.1"/>
    </source>
</evidence>
<gene>
    <name evidence="2" type="ORF">CWE21_11395</name>
</gene>
<dbReference type="PANTHER" id="PTHR40278:SF2">
    <property type="entry name" value="TYPE IV PILUS INNER MEMBRANE COMPONENT PILN"/>
    <property type="match status" value="1"/>
</dbReference>
<comment type="caution">
    <text evidence="2">The sequence shown here is derived from an EMBL/GenBank/DDBJ whole genome shotgun (WGS) entry which is preliminary data.</text>
</comment>
<keyword evidence="1" id="KW-1133">Transmembrane helix</keyword>
<organism evidence="2 3">
    <name type="scientific">Pseudidiomarina aquimaris</name>
    <dbReference type="NCBI Taxonomy" id="641841"/>
    <lineage>
        <taxon>Bacteria</taxon>
        <taxon>Pseudomonadati</taxon>
        <taxon>Pseudomonadota</taxon>
        <taxon>Gammaproteobacteria</taxon>
        <taxon>Alteromonadales</taxon>
        <taxon>Idiomarinaceae</taxon>
        <taxon>Pseudidiomarina</taxon>
    </lineage>
</organism>
<reference evidence="3" key="1">
    <citation type="journal article" date="2018" name="Front. Microbiol.">
        <title>Genome-Based Analysis Reveals the Taxonomy and Diversity of the Family Idiomarinaceae.</title>
        <authorList>
            <person name="Liu Y."/>
            <person name="Lai Q."/>
            <person name="Shao Z."/>
        </authorList>
    </citation>
    <scope>NUCLEOTIDE SEQUENCE [LARGE SCALE GENOMIC DNA]</scope>
    <source>
        <strain evidence="3">SW15</strain>
    </source>
</reference>
<dbReference type="EMBL" id="PIPT01000009">
    <property type="protein sequence ID" value="RUO46359.1"/>
    <property type="molecule type" value="Genomic_DNA"/>
</dbReference>
<sequence>MAHVNLLPWRDIARQRAKQKFGIQAFIALAIAALLVFIAYKVIQDFQQQQRARNQFLTSQITILDAQIAEIQDINEKKDDIVNRMELIQSLHQDRNTAIRVINELSARVPDGVHIMQIEKRGNQLSLRGRSVSNNRVSEFLRAMTESDTFVNPVLREISSDAGETEGPTRYSAFSLSVSIRKPGTGPTPANGGAS</sequence>
<feature type="transmembrane region" description="Helical" evidence="1">
    <location>
        <begin position="21"/>
        <end position="43"/>
    </location>
</feature>
<keyword evidence="3" id="KW-1185">Reference proteome</keyword>
<dbReference type="InterPro" id="IPR052534">
    <property type="entry name" value="Extracell_DNA_Util/SecSys_Comp"/>
</dbReference>
<dbReference type="GO" id="GO:0043107">
    <property type="term" value="P:type IV pilus-dependent motility"/>
    <property type="evidence" value="ECO:0007669"/>
    <property type="project" value="TreeGrafter"/>
</dbReference>
<name>A0A432XC70_9GAMM</name>
<keyword evidence="1" id="KW-0472">Membrane</keyword>
<dbReference type="RefSeq" id="WP_126834574.1">
    <property type="nucleotide sequence ID" value="NZ_PIPT01000009.1"/>
</dbReference>
<proteinExistence type="predicted"/>
<dbReference type="GO" id="GO:0043683">
    <property type="term" value="P:type IV pilus assembly"/>
    <property type="evidence" value="ECO:0007669"/>
    <property type="project" value="TreeGrafter"/>
</dbReference>
<evidence type="ECO:0000256" key="1">
    <source>
        <dbReference type="SAM" id="Phobius"/>
    </source>
</evidence>
<accession>A0A432XC70</accession>